<dbReference type="InterPro" id="IPR000719">
    <property type="entry name" value="Prot_kinase_dom"/>
</dbReference>
<accession>A0A2A6CY06</accession>
<dbReference type="AlphaFoldDB" id="A0A2A6CY06"/>
<evidence type="ECO:0000256" key="3">
    <source>
        <dbReference type="ARBA" id="ARBA00022679"/>
    </source>
</evidence>
<proteinExistence type="predicted"/>
<evidence type="ECO:0000256" key="6">
    <source>
        <dbReference type="ARBA" id="ARBA00022777"/>
    </source>
</evidence>
<comment type="catalytic activity">
    <reaction evidence="11">
        <text>L-seryl-[protein] + ATP = O-phospho-L-seryl-[protein] + ADP + H(+)</text>
        <dbReference type="Rhea" id="RHEA:17989"/>
        <dbReference type="Rhea" id="RHEA-COMP:9863"/>
        <dbReference type="Rhea" id="RHEA-COMP:11604"/>
        <dbReference type="ChEBI" id="CHEBI:15378"/>
        <dbReference type="ChEBI" id="CHEBI:29999"/>
        <dbReference type="ChEBI" id="CHEBI:30616"/>
        <dbReference type="ChEBI" id="CHEBI:83421"/>
        <dbReference type="ChEBI" id="CHEBI:456216"/>
        <dbReference type="EC" id="2.7.11.1"/>
    </reaction>
</comment>
<evidence type="ECO:0000256" key="7">
    <source>
        <dbReference type="ARBA" id="ARBA00022840"/>
    </source>
</evidence>
<reference evidence="13" key="2">
    <citation type="submission" date="2022-06" db="UniProtKB">
        <authorList>
            <consortium name="EnsemblMetazoa"/>
        </authorList>
    </citation>
    <scope>IDENTIFICATION</scope>
    <source>
        <strain evidence="13">PS312</strain>
    </source>
</reference>
<dbReference type="GO" id="GO:0010972">
    <property type="term" value="P:negative regulation of G2/M transition of mitotic cell cycle"/>
    <property type="evidence" value="ECO:0000318"/>
    <property type="project" value="GO_Central"/>
</dbReference>
<gene>
    <name evidence="13" type="primary">WBGene00274785</name>
</gene>
<accession>A0A8R1UN99</accession>
<evidence type="ECO:0000256" key="5">
    <source>
        <dbReference type="ARBA" id="ARBA00022741"/>
    </source>
</evidence>
<feature type="domain" description="Protein kinase" evidence="12">
    <location>
        <begin position="1"/>
        <end position="169"/>
    </location>
</feature>
<evidence type="ECO:0000256" key="1">
    <source>
        <dbReference type="ARBA" id="ARBA00012513"/>
    </source>
</evidence>
<evidence type="ECO:0000256" key="9">
    <source>
        <dbReference type="ARBA" id="ARBA00023306"/>
    </source>
</evidence>
<keyword evidence="3" id="KW-0808">Transferase</keyword>
<keyword evidence="5" id="KW-0547">Nucleotide-binding</keyword>
<evidence type="ECO:0000313" key="14">
    <source>
        <dbReference type="Proteomes" id="UP000005239"/>
    </source>
</evidence>
<dbReference type="SUPFAM" id="SSF56112">
    <property type="entry name" value="Protein kinase-like (PK-like)"/>
    <property type="match status" value="1"/>
</dbReference>
<dbReference type="InterPro" id="IPR011009">
    <property type="entry name" value="Kinase-like_dom_sf"/>
</dbReference>
<dbReference type="PROSITE" id="PS50011">
    <property type="entry name" value="PROTEIN_KINASE_DOM"/>
    <property type="match status" value="1"/>
</dbReference>
<dbReference type="InterPro" id="IPR050339">
    <property type="entry name" value="CC_SR_Kinase"/>
</dbReference>
<dbReference type="EC" id="2.7.11.1" evidence="1"/>
<reference evidence="14" key="1">
    <citation type="journal article" date="2008" name="Nat. Genet.">
        <title>The Pristionchus pacificus genome provides a unique perspective on nematode lifestyle and parasitism.</title>
        <authorList>
            <person name="Dieterich C."/>
            <person name="Clifton S.W."/>
            <person name="Schuster L.N."/>
            <person name="Chinwalla A."/>
            <person name="Delehaunty K."/>
            <person name="Dinkelacker I."/>
            <person name="Fulton L."/>
            <person name="Fulton R."/>
            <person name="Godfrey J."/>
            <person name="Minx P."/>
            <person name="Mitreva M."/>
            <person name="Roeseler W."/>
            <person name="Tian H."/>
            <person name="Witte H."/>
            <person name="Yang S.P."/>
            <person name="Wilson R.K."/>
            <person name="Sommer R.J."/>
        </authorList>
    </citation>
    <scope>NUCLEOTIDE SEQUENCE [LARGE SCALE GENOMIC DNA]</scope>
    <source>
        <strain evidence="14">PS312</strain>
    </source>
</reference>
<dbReference type="PANTHER" id="PTHR11042">
    <property type="entry name" value="EUKARYOTIC TRANSLATION INITIATION FACTOR 2-ALPHA KINASE EIF2-ALPHA KINASE -RELATED"/>
    <property type="match status" value="1"/>
</dbReference>
<dbReference type="GO" id="GO:0046872">
    <property type="term" value="F:metal ion binding"/>
    <property type="evidence" value="ECO:0007669"/>
    <property type="project" value="UniProtKB-KW"/>
</dbReference>
<dbReference type="EnsemblMetazoa" id="PPA36416.1">
    <property type="protein sequence ID" value="PPA36416.1"/>
    <property type="gene ID" value="WBGene00274785"/>
</dbReference>
<keyword evidence="7" id="KW-0067">ATP-binding</keyword>
<comment type="catalytic activity">
    <reaction evidence="10">
        <text>L-threonyl-[protein] + ATP = O-phospho-L-threonyl-[protein] + ADP + H(+)</text>
        <dbReference type="Rhea" id="RHEA:46608"/>
        <dbReference type="Rhea" id="RHEA-COMP:11060"/>
        <dbReference type="Rhea" id="RHEA-COMP:11605"/>
        <dbReference type="ChEBI" id="CHEBI:15378"/>
        <dbReference type="ChEBI" id="CHEBI:30013"/>
        <dbReference type="ChEBI" id="CHEBI:30616"/>
        <dbReference type="ChEBI" id="CHEBI:61977"/>
        <dbReference type="ChEBI" id="CHEBI:456216"/>
        <dbReference type="EC" id="2.7.11.1"/>
    </reaction>
</comment>
<dbReference type="GO" id="GO:0005634">
    <property type="term" value="C:nucleus"/>
    <property type="evidence" value="ECO:0000318"/>
    <property type="project" value="GO_Central"/>
</dbReference>
<keyword evidence="6" id="KW-0418">Kinase</keyword>
<evidence type="ECO:0000259" key="12">
    <source>
        <dbReference type="PROSITE" id="PS50011"/>
    </source>
</evidence>
<evidence type="ECO:0000256" key="11">
    <source>
        <dbReference type="ARBA" id="ARBA00048679"/>
    </source>
</evidence>
<dbReference type="GO" id="GO:0005524">
    <property type="term" value="F:ATP binding"/>
    <property type="evidence" value="ECO:0007669"/>
    <property type="project" value="UniProtKB-KW"/>
</dbReference>
<dbReference type="GO" id="GO:0110031">
    <property type="term" value="P:negative regulation of G2/MI transition of meiotic cell cycle"/>
    <property type="evidence" value="ECO:0000318"/>
    <property type="project" value="GO_Central"/>
</dbReference>
<protein>
    <recommendedName>
        <fullName evidence="1">non-specific serine/threonine protein kinase</fullName>
        <ecNumber evidence="1">2.7.11.1</ecNumber>
    </recommendedName>
</protein>
<dbReference type="GO" id="GO:0005737">
    <property type="term" value="C:cytoplasm"/>
    <property type="evidence" value="ECO:0000318"/>
    <property type="project" value="GO_Central"/>
</dbReference>
<keyword evidence="8" id="KW-0460">Magnesium</keyword>
<keyword evidence="9" id="KW-0131">Cell cycle</keyword>
<dbReference type="Gene3D" id="1.10.510.10">
    <property type="entry name" value="Transferase(Phosphotransferase) domain 1"/>
    <property type="match status" value="1"/>
</dbReference>
<dbReference type="GO" id="GO:0004674">
    <property type="term" value="F:protein serine/threonine kinase activity"/>
    <property type="evidence" value="ECO:0007669"/>
    <property type="project" value="UniProtKB-KW"/>
</dbReference>
<dbReference type="PANTHER" id="PTHR11042:SF183">
    <property type="entry name" value="MEMBRANE-ASSOCIATED TYROSINE- AND THREONINE-SPECIFIC CDC2-INHIBITORY KINASE"/>
    <property type="match status" value="1"/>
</dbReference>
<keyword evidence="14" id="KW-1185">Reference proteome</keyword>
<evidence type="ECO:0000313" key="13">
    <source>
        <dbReference type="EnsemblMetazoa" id="PPA36416.1"/>
    </source>
</evidence>
<name>A0A2A6CY06_PRIPA</name>
<keyword evidence="4" id="KW-0479">Metal-binding</keyword>
<dbReference type="GO" id="GO:0004672">
    <property type="term" value="F:protein kinase activity"/>
    <property type="evidence" value="ECO:0000318"/>
    <property type="project" value="GO_Central"/>
</dbReference>
<evidence type="ECO:0000256" key="4">
    <source>
        <dbReference type="ARBA" id="ARBA00022723"/>
    </source>
</evidence>
<organism evidence="13 14">
    <name type="scientific">Pristionchus pacificus</name>
    <name type="common">Parasitic nematode worm</name>
    <dbReference type="NCBI Taxonomy" id="54126"/>
    <lineage>
        <taxon>Eukaryota</taxon>
        <taxon>Metazoa</taxon>
        <taxon>Ecdysozoa</taxon>
        <taxon>Nematoda</taxon>
        <taxon>Chromadorea</taxon>
        <taxon>Rhabditida</taxon>
        <taxon>Rhabditina</taxon>
        <taxon>Diplogasteromorpha</taxon>
        <taxon>Diplogasteroidea</taxon>
        <taxon>Neodiplogasteridae</taxon>
        <taxon>Pristionchus</taxon>
    </lineage>
</organism>
<sequence>MQQVNTHTISDRVFASRSCNILFSDLDTLKICDLGVATARTIDNGEELTSAYTIIGSPLYMAPEQVRNHCLIRWRERIQYLFSNQDGDTRQKWMFSRLDWFSLCDNVGKGTHTSEILATFKRTFNNYREGKQNGFLRKQPKTAAFISWLTQLDHKMRPTCHEVLQHEFLISKKLRISSQNSDSS</sequence>
<evidence type="ECO:0000256" key="8">
    <source>
        <dbReference type="ARBA" id="ARBA00022842"/>
    </source>
</evidence>
<dbReference type="GO" id="GO:0051321">
    <property type="term" value="P:meiotic cell cycle"/>
    <property type="evidence" value="ECO:0000318"/>
    <property type="project" value="GO_Central"/>
</dbReference>
<keyword evidence="2" id="KW-0723">Serine/threonine-protein kinase</keyword>
<dbReference type="Proteomes" id="UP000005239">
    <property type="component" value="Unassembled WGS sequence"/>
</dbReference>
<evidence type="ECO:0000256" key="10">
    <source>
        <dbReference type="ARBA" id="ARBA00047899"/>
    </source>
</evidence>
<evidence type="ECO:0000256" key="2">
    <source>
        <dbReference type="ARBA" id="ARBA00022527"/>
    </source>
</evidence>